<protein>
    <submittedName>
        <fullName evidence="5">Transmembrane protease serine 9</fullName>
    </submittedName>
</protein>
<dbReference type="Pfam" id="PF00089">
    <property type="entry name" value="Trypsin"/>
    <property type="match status" value="1"/>
</dbReference>
<comment type="similarity">
    <text evidence="2">Belongs to the peptidase S1 family. CLIP subfamily.</text>
</comment>
<dbReference type="SMART" id="SM00020">
    <property type="entry name" value="Tryp_SPc"/>
    <property type="match status" value="1"/>
</dbReference>
<evidence type="ECO:0000256" key="3">
    <source>
        <dbReference type="SAM" id="MobiDB-lite"/>
    </source>
</evidence>
<dbReference type="GO" id="GO:0006508">
    <property type="term" value="P:proteolysis"/>
    <property type="evidence" value="ECO:0007669"/>
    <property type="project" value="UniProtKB-KW"/>
</dbReference>
<name>A0A8J4XWG5_CHIOP</name>
<dbReference type="AlphaFoldDB" id="A0A8J4XWG5"/>
<proteinExistence type="inferred from homology"/>
<dbReference type="InterPro" id="IPR001254">
    <property type="entry name" value="Trypsin_dom"/>
</dbReference>
<evidence type="ECO:0000259" key="4">
    <source>
        <dbReference type="PROSITE" id="PS50240"/>
    </source>
</evidence>
<keyword evidence="5" id="KW-0645">Protease</keyword>
<sequence length="259" mass="27371">MASLMASTKFHYVIKIVHFPGVVRTGGLWTGDAVLLRLDHPLVLGPDTQPVCLPDAPPRNIVSCVAAGWTRTHEGLGSQSQFVHHLPKPTLTPDACNTTHYPGRLSPSHSCFDFPDLQHPPCHGDEGTPLMCRSESGAWHLEGLLTHHTLCGRAHHPAVFTALHALQPWLSNTIGTPYVPNLTSISTTTTTTTSTTTTPTTTTAASTTTTSTTTSATTSHSTTTTTPSIPIPADSNGVANSTDLKEVLPPLSSPGKAPL</sequence>
<dbReference type="EMBL" id="JACEEZ010019608">
    <property type="protein sequence ID" value="KAG0715555.1"/>
    <property type="molecule type" value="Genomic_DNA"/>
</dbReference>
<accession>A0A8J4XWG5</accession>
<dbReference type="PROSITE" id="PS50240">
    <property type="entry name" value="TRYPSIN_DOM"/>
    <property type="match status" value="1"/>
</dbReference>
<evidence type="ECO:0000256" key="1">
    <source>
        <dbReference type="ARBA" id="ARBA00023157"/>
    </source>
</evidence>
<dbReference type="OrthoDB" id="9990982at2759"/>
<dbReference type="PANTHER" id="PTHR24256">
    <property type="entry name" value="TRYPTASE-RELATED"/>
    <property type="match status" value="1"/>
</dbReference>
<gene>
    <name evidence="5" type="primary">TMPRSS9</name>
    <name evidence="5" type="ORF">GWK47_011704</name>
</gene>
<evidence type="ECO:0000313" key="6">
    <source>
        <dbReference type="Proteomes" id="UP000770661"/>
    </source>
</evidence>
<dbReference type="Proteomes" id="UP000770661">
    <property type="component" value="Unassembled WGS sequence"/>
</dbReference>
<keyword evidence="5" id="KW-0472">Membrane</keyword>
<dbReference type="InterPro" id="IPR009003">
    <property type="entry name" value="Peptidase_S1_PA"/>
</dbReference>
<keyword evidence="1" id="KW-1015">Disulfide bond</keyword>
<dbReference type="InterPro" id="IPR051487">
    <property type="entry name" value="Ser/Thr_Proteases_Immune/Dev"/>
</dbReference>
<keyword evidence="5" id="KW-0378">Hydrolase</keyword>
<dbReference type="SUPFAM" id="SSF50494">
    <property type="entry name" value="Trypsin-like serine proteases"/>
    <property type="match status" value="1"/>
</dbReference>
<keyword evidence="5" id="KW-0812">Transmembrane</keyword>
<feature type="domain" description="Peptidase S1" evidence="4">
    <location>
        <begin position="1"/>
        <end position="175"/>
    </location>
</feature>
<evidence type="ECO:0000256" key="2">
    <source>
        <dbReference type="ARBA" id="ARBA00024195"/>
    </source>
</evidence>
<dbReference type="Gene3D" id="2.40.10.10">
    <property type="entry name" value="Trypsin-like serine proteases"/>
    <property type="match status" value="1"/>
</dbReference>
<dbReference type="GO" id="GO:0004252">
    <property type="term" value="F:serine-type endopeptidase activity"/>
    <property type="evidence" value="ECO:0007669"/>
    <property type="project" value="InterPro"/>
</dbReference>
<keyword evidence="6" id="KW-1185">Reference proteome</keyword>
<organism evidence="5 6">
    <name type="scientific">Chionoecetes opilio</name>
    <name type="common">Atlantic snow crab</name>
    <name type="synonym">Cancer opilio</name>
    <dbReference type="NCBI Taxonomy" id="41210"/>
    <lineage>
        <taxon>Eukaryota</taxon>
        <taxon>Metazoa</taxon>
        <taxon>Ecdysozoa</taxon>
        <taxon>Arthropoda</taxon>
        <taxon>Crustacea</taxon>
        <taxon>Multicrustacea</taxon>
        <taxon>Malacostraca</taxon>
        <taxon>Eumalacostraca</taxon>
        <taxon>Eucarida</taxon>
        <taxon>Decapoda</taxon>
        <taxon>Pleocyemata</taxon>
        <taxon>Brachyura</taxon>
        <taxon>Eubrachyura</taxon>
        <taxon>Majoidea</taxon>
        <taxon>Majidae</taxon>
        <taxon>Chionoecetes</taxon>
    </lineage>
</organism>
<comment type="caution">
    <text evidence="5">The sequence shown here is derived from an EMBL/GenBank/DDBJ whole genome shotgun (WGS) entry which is preliminary data.</text>
</comment>
<evidence type="ECO:0000313" key="5">
    <source>
        <dbReference type="EMBL" id="KAG0715555.1"/>
    </source>
</evidence>
<feature type="compositionally biased region" description="Low complexity" evidence="3">
    <location>
        <begin position="187"/>
        <end position="228"/>
    </location>
</feature>
<reference evidence="5" key="1">
    <citation type="submission" date="2020-07" db="EMBL/GenBank/DDBJ databases">
        <title>The High-quality genome of the commercially important snow crab, Chionoecetes opilio.</title>
        <authorList>
            <person name="Jeong J.-H."/>
            <person name="Ryu S."/>
        </authorList>
    </citation>
    <scope>NUCLEOTIDE SEQUENCE</scope>
    <source>
        <strain evidence="5">MADBK_172401_WGS</strain>
        <tissue evidence="5">Digestive gland</tissue>
    </source>
</reference>
<feature type="region of interest" description="Disordered" evidence="3">
    <location>
        <begin position="187"/>
        <end position="259"/>
    </location>
</feature>
<dbReference type="InterPro" id="IPR043504">
    <property type="entry name" value="Peptidase_S1_PA_chymotrypsin"/>
</dbReference>